<name>A0A6J6LPI7_9ZZZZ</name>
<reference evidence="1" key="1">
    <citation type="submission" date="2020-05" db="EMBL/GenBank/DDBJ databases">
        <authorList>
            <person name="Chiriac C."/>
            <person name="Salcher M."/>
            <person name="Ghai R."/>
            <person name="Kavagutti S V."/>
        </authorList>
    </citation>
    <scope>NUCLEOTIDE SEQUENCE</scope>
</reference>
<accession>A0A6J6LPI7</accession>
<organism evidence="1">
    <name type="scientific">freshwater metagenome</name>
    <dbReference type="NCBI Taxonomy" id="449393"/>
    <lineage>
        <taxon>unclassified sequences</taxon>
        <taxon>metagenomes</taxon>
        <taxon>ecological metagenomes</taxon>
    </lineage>
</organism>
<dbReference type="AlphaFoldDB" id="A0A6J6LPI7"/>
<evidence type="ECO:0000313" key="1">
    <source>
        <dbReference type="EMBL" id="CAB4662375.1"/>
    </source>
</evidence>
<dbReference type="EMBL" id="CAEZWJ010000059">
    <property type="protein sequence ID" value="CAB4662375.1"/>
    <property type="molecule type" value="Genomic_DNA"/>
</dbReference>
<gene>
    <name evidence="1" type="ORF">UFOPK2214_01325</name>
</gene>
<protein>
    <submittedName>
        <fullName evidence="1">Unannotated protein</fullName>
    </submittedName>
</protein>
<proteinExistence type="predicted"/>
<sequence length="127" mass="13105">MRSRPHERATATGTLTATGVTALLATDDSLVPTLFVAVTENVYSVPFAKDDTTHDNDTFDVTATVQVPPDGFDLTVYDVMIAPPLFVGATQRTEARASPAIAATEVGAPGAVGCARGITLAEPDGAD</sequence>